<evidence type="ECO:0000313" key="5">
    <source>
        <dbReference type="EMBL" id="TID29564.1"/>
    </source>
</evidence>
<dbReference type="AlphaFoldDB" id="A0A4T0X492"/>
<name>A0A4T0X492_9ASCO</name>
<dbReference type="GO" id="GO:0071007">
    <property type="term" value="C:U2-type catalytic step 2 spliceosome"/>
    <property type="evidence" value="ECO:0007669"/>
    <property type="project" value="TreeGrafter"/>
</dbReference>
<reference evidence="5 6" key="1">
    <citation type="journal article" date="2019" name="Front. Genet.">
        <title>Whole-Genome Sequencing of the Opportunistic Yeast Pathogen Candida inconspicua Uncovers Its Hybrid Origin.</title>
        <authorList>
            <person name="Mixao V."/>
            <person name="Hansen A.P."/>
            <person name="Saus E."/>
            <person name="Boekhout T."/>
            <person name="Lass-Florl C."/>
            <person name="Gabaldon T."/>
        </authorList>
    </citation>
    <scope>NUCLEOTIDE SEQUENCE [LARGE SCALE GENOMIC DNA]</scope>
    <source>
        <strain evidence="5 6">CBS 180</strain>
    </source>
</reference>
<evidence type="ECO:0000256" key="2">
    <source>
        <dbReference type="ARBA" id="ARBA00022884"/>
    </source>
</evidence>
<dbReference type="GO" id="GO:0071006">
    <property type="term" value="C:U2-type catalytic step 1 spliceosome"/>
    <property type="evidence" value="ECO:0007669"/>
    <property type="project" value="TreeGrafter"/>
</dbReference>
<dbReference type="PANTHER" id="PTHR14089:SF6">
    <property type="entry name" value="PRE-MRNA-SPLICING FACTOR RBM22"/>
    <property type="match status" value="1"/>
</dbReference>
<organism evidence="5 6">
    <name type="scientific">Pichia inconspicua</name>
    <dbReference type="NCBI Taxonomy" id="52247"/>
    <lineage>
        <taxon>Eukaryota</taxon>
        <taxon>Fungi</taxon>
        <taxon>Dikarya</taxon>
        <taxon>Ascomycota</taxon>
        <taxon>Saccharomycotina</taxon>
        <taxon>Pichiomycetes</taxon>
        <taxon>Pichiales</taxon>
        <taxon>Pichiaceae</taxon>
        <taxon>Pichia</taxon>
    </lineage>
</organism>
<dbReference type="InterPro" id="IPR048995">
    <property type="entry name" value="STL11/RBM22-like_N"/>
</dbReference>
<gene>
    <name evidence="5" type="ORF">CANINC_001838</name>
</gene>
<sequence length="275" mass="30935">MTDIPAVCDTCLDSDYIEMKRLHNGAECKICTNPFTVFKWKSKNSALHKTVICQTCSRSKNCCQSCLNDLTFGIDIHTRDNLFKLAKIDKNPIARNTATKLYHSNLQKETEPSPLNETSLSLIESKLKPIVKDLQNSVEFTSKLKKLPFNGNLSSNNTYNTFFLFGFKNLDKTSISNYFNIPTDSIHLNNSAQLAFVEFPDHSSANSFASKLGHTDKPALIIINNTPLRICWATTIVEFSSEESTKVANIVSKQFKKLSKTELRAKNSTNAKIHK</sequence>
<protein>
    <recommendedName>
        <fullName evidence="1">Pre-mRNA-splicing factor SLT11</fullName>
    </recommendedName>
</protein>
<dbReference type="PANTHER" id="PTHR14089">
    <property type="entry name" value="PRE-MRNA-SPLICING FACTOR RBM22"/>
    <property type="match status" value="1"/>
</dbReference>
<keyword evidence="2" id="KW-0694">RNA-binding</keyword>
<dbReference type="GO" id="GO:0000974">
    <property type="term" value="C:Prp19 complex"/>
    <property type="evidence" value="ECO:0007669"/>
    <property type="project" value="TreeGrafter"/>
</dbReference>
<dbReference type="GO" id="GO:0036002">
    <property type="term" value="F:pre-mRNA binding"/>
    <property type="evidence" value="ECO:0007669"/>
    <property type="project" value="TreeGrafter"/>
</dbReference>
<evidence type="ECO:0000256" key="3">
    <source>
        <dbReference type="ARBA" id="ARBA00025609"/>
    </source>
</evidence>
<feature type="domain" description="STL11/RBM22-like N-terminal" evidence="4">
    <location>
        <begin position="5"/>
        <end position="97"/>
    </location>
</feature>
<dbReference type="OrthoDB" id="10259600at2759"/>
<evidence type="ECO:0000256" key="1">
    <source>
        <dbReference type="ARBA" id="ARBA00019060"/>
    </source>
</evidence>
<dbReference type="STRING" id="52247.A0A4T0X492"/>
<dbReference type="EMBL" id="SELW01000283">
    <property type="protein sequence ID" value="TID29564.1"/>
    <property type="molecule type" value="Genomic_DNA"/>
</dbReference>
<evidence type="ECO:0000259" key="4">
    <source>
        <dbReference type="Pfam" id="PF21369"/>
    </source>
</evidence>
<comment type="function">
    <text evidence="3">Involved in pre-mRNA splicing. Facilitates the cooperative formation of U2/U6 helix II in association with stem II in the spliceosome. Binds to RNA.</text>
</comment>
<keyword evidence="6" id="KW-1185">Reference proteome</keyword>
<accession>A0A4T0X492</accession>
<evidence type="ECO:0000313" key="6">
    <source>
        <dbReference type="Proteomes" id="UP000307173"/>
    </source>
</evidence>
<dbReference type="InterPro" id="IPR039171">
    <property type="entry name" value="Cwc2/Slt11"/>
</dbReference>
<dbReference type="GO" id="GO:0017070">
    <property type="term" value="F:U6 snRNA binding"/>
    <property type="evidence" value="ECO:0007669"/>
    <property type="project" value="TreeGrafter"/>
</dbReference>
<dbReference type="Proteomes" id="UP000307173">
    <property type="component" value="Unassembled WGS sequence"/>
</dbReference>
<comment type="caution">
    <text evidence="5">The sequence shown here is derived from an EMBL/GenBank/DDBJ whole genome shotgun (WGS) entry which is preliminary data.</text>
</comment>
<proteinExistence type="predicted"/>
<dbReference type="Pfam" id="PF21369">
    <property type="entry name" value="STL11_N"/>
    <property type="match status" value="1"/>
</dbReference>